<evidence type="ECO:0000313" key="1">
    <source>
        <dbReference type="EMBL" id="GEO38141.1"/>
    </source>
</evidence>
<dbReference type="EMBL" id="BJYZ01000009">
    <property type="protein sequence ID" value="GEO38141.1"/>
    <property type="molecule type" value="Genomic_DNA"/>
</dbReference>
<dbReference type="Proteomes" id="UP000321523">
    <property type="component" value="Unassembled WGS sequence"/>
</dbReference>
<dbReference type="GO" id="GO:0005737">
    <property type="term" value="C:cytoplasm"/>
    <property type="evidence" value="ECO:0007669"/>
    <property type="project" value="TreeGrafter"/>
</dbReference>
<organism evidence="1 2">
    <name type="scientific">Skermanella aerolata</name>
    <dbReference type="NCBI Taxonomy" id="393310"/>
    <lineage>
        <taxon>Bacteria</taxon>
        <taxon>Pseudomonadati</taxon>
        <taxon>Pseudomonadota</taxon>
        <taxon>Alphaproteobacteria</taxon>
        <taxon>Rhodospirillales</taxon>
        <taxon>Azospirillaceae</taxon>
        <taxon>Skermanella</taxon>
    </lineage>
</organism>
<sequence>MTDLLILRHGPTAWNTEGLIQGRTDIPLSPDGEAVVRKWVLPDHLRDRTWVASPLSRCAGTARLLGLDPTFDPRLVETDWGTWEGRTLTDLRAELGDLMAAWEACGLDFRAPEGESPRDVQDRLRPWLTETATRSHPTGAVAHKGVIRAIYALATGWDMTDKPAHKLLDGCAHRFTLLPDGTPTVAELNIGLEI</sequence>
<reference evidence="1 2" key="1">
    <citation type="submission" date="2019-07" db="EMBL/GenBank/DDBJ databases">
        <title>Whole genome shotgun sequence of Skermanella aerolata NBRC 106429.</title>
        <authorList>
            <person name="Hosoyama A."/>
            <person name="Uohara A."/>
            <person name="Ohji S."/>
            <person name="Ichikawa N."/>
        </authorList>
    </citation>
    <scope>NUCLEOTIDE SEQUENCE [LARGE SCALE GENOMIC DNA]</scope>
    <source>
        <strain evidence="1 2">NBRC 106429</strain>
    </source>
</reference>
<dbReference type="SMART" id="SM00855">
    <property type="entry name" value="PGAM"/>
    <property type="match status" value="1"/>
</dbReference>
<dbReference type="AlphaFoldDB" id="A0A512DNT8"/>
<dbReference type="GO" id="GO:0016791">
    <property type="term" value="F:phosphatase activity"/>
    <property type="evidence" value="ECO:0007669"/>
    <property type="project" value="TreeGrafter"/>
</dbReference>
<dbReference type="OrthoDB" id="9781415at2"/>
<dbReference type="PANTHER" id="PTHR48100">
    <property type="entry name" value="BROAD-SPECIFICITY PHOSPHATASE YOR283W-RELATED"/>
    <property type="match status" value="1"/>
</dbReference>
<dbReference type="PANTHER" id="PTHR48100:SF1">
    <property type="entry name" value="HISTIDINE PHOSPHATASE FAMILY PROTEIN-RELATED"/>
    <property type="match status" value="1"/>
</dbReference>
<dbReference type="Gene3D" id="3.40.50.1240">
    <property type="entry name" value="Phosphoglycerate mutase-like"/>
    <property type="match status" value="1"/>
</dbReference>
<comment type="caution">
    <text evidence="1">The sequence shown here is derived from an EMBL/GenBank/DDBJ whole genome shotgun (WGS) entry which is preliminary data.</text>
</comment>
<protein>
    <submittedName>
        <fullName evidence="1">Phosphoglycerate mutase</fullName>
    </submittedName>
</protein>
<name>A0A512DNT8_9PROT</name>
<proteinExistence type="predicted"/>
<gene>
    <name evidence="1" type="ORF">SAE02_22890</name>
</gene>
<dbReference type="InterPro" id="IPR050275">
    <property type="entry name" value="PGM_Phosphatase"/>
</dbReference>
<dbReference type="RefSeq" id="WP_044428443.1">
    <property type="nucleotide sequence ID" value="NZ_BJYZ01000009.1"/>
</dbReference>
<dbReference type="InterPro" id="IPR013078">
    <property type="entry name" value="His_Pase_superF_clade-1"/>
</dbReference>
<dbReference type="InterPro" id="IPR029033">
    <property type="entry name" value="His_PPase_superfam"/>
</dbReference>
<evidence type="ECO:0000313" key="2">
    <source>
        <dbReference type="Proteomes" id="UP000321523"/>
    </source>
</evidence>
<dbReference type="Pfam" id="PF00300">
    <property type="entry name" value="His_Phos_1"/>
    <property type="match status" value="1"/>
</dbReference>
<dbReference type="SUPFAM" id="SSF53254">
    <property type="entry name" value="Phosphoglycerate mutase-like"/>
    <property type="match status" value="1"/>
</dbReference>
<accession>A0A512DNT8</accession>
<dbReference type="CDD" id="cd07067">
    <property type="entry name" value="HP_PGM_like"/>
    <property type="match status" value="1"/>
</dbReference>
<keyword evidence="2" id="KW-1185">Reference proteome</keyword>